<dbReference type="Proteomes" id="UP000030832">
    <property type="component" value="Unassembled WGS sequence"/>
</dbReference>
<feature type="transmembrane region" description="Helical" evidence="1">
    <location>
        <begin position="12"/>
        <end position="33"/>
    </location>
</feature>
<evidence type="ECO:0000313" key="2">
    <source>
        <dbReference type="EMBL" id="KHF40641.1"/>
    </source>
</evidence>
<accession>A0A0B0ILU5</accession>
<proteinExistence type="predicted"/>
<protein>
    <submittedName>
        <fullName evidence="2">Uncharacterized protein</fullName>
    </submittedName>
</protein>
<dbReference type="STRING" id="333138.LQ50_07470"/>
<keyword evidence="1" id="KW-0472">Membrane</keyword>
<sequence>MKLKKHTKKGRNLVYIGIWINAVGMALALVEGIPEPYPAFSIPLIIVGVLLFIVANFYREK</sequence>
<gene>
    <name evidence="2" type="ORF">LQ50_07470</name>
</gene>
<reference evidence="2 3" key="1">
    <citation type="submission" date="2014-09" db="EMBL/GenBank/DDBJ databases">
        <title>Genome sequencing and annotation of Bacillus Okhensis strain Kh10-101T.</title>
        <authorList>
            <person name="Prakash J.S."/>
        </authorList>
    </citation>
    <scope>NUCLEOTIDE SEQUENCE [LARGE SCALE GENOMIC DNA]</scope>
    <source>
        <strain evidence="3">Kh10-101T</strain>
    </source>
</reference>
<evidence type="ECO:0000313" key="3">
    <source>
        <dbReference type="Proteomes" id="UP000030832"/>
    </source>
</evidence>
<keyword evidence="1" id="KW-0812">Transmembrane</keyword>
<comment type="caution">
    <text evidence="2">The sequence shown here is derived from an EMBL/GenBank/DDBJ whole genome shotgun (WGS) entry which is preliminary data.</text>
</comment>
<keyword evidence="3" id="KW-1185">Reference proteome</keyword>
<dbReference type="AlphaFoldDB" id="A0A0B0ILU5"/>
<feature type="transmembrane region" description="Helical" evidence="1">
    <location>
        <begin position="39"/>
        <end position="58"/>
    </location>
</feature>
<dbReference type="EMBL" id="JRJU01000007">
    <property type="protein sequence ID" value="KHF40641.1"/>
    <property type="molecule type" value="Genomic_DNA"/>
</dbReference>
<keyword evidence="1" id="KW-1133">Transmembrane helix</keyword>
<organism evidence="2 3">
    <name type="scientific">Halalkalibacter okhensis</name>
    <dbReference type="NCBI Taxonomy" id="333138"/>
    <lineage>
        <taxon>Bacteria</taxon>
        <taxon>Bacillati</taxon>
        <taxon>Bacillota</taxon>
        <taxon>Bacilli</taxon>
        <taxon>Bacillales</taxon>
        <taxon>Bacillaceae</taxon>
        <taxon>Halalkalibacter</taxon>
    </lineage>
</organism>
<name>A0A0B0ILU5_9BACI</name>
<evidence type="ECO:0000256" key="1">
    <source>
        <dbReference type="SAM" id="Phobius"/>
    </source>
</evidence>